<evidence type="ECO:0000313" key="6">
    <source>
        <dbReference type="EMBL" id="MBE8720338.1"/>
    </source>
</evidence>
<dbReference type="Pfam" id="PF01925">
    <property type="entry name" value="TauE"/>
    <property type="match status" value="1"/>
</dbReference>
<evidence type="ECO:0000256" key="1">
    <source>
        <dbReference type="ARBA" id="ARBA00004141"/>
    </source>
</evidence>
<feature type="transmembrane region" description="Helical" evidence="5">
    <location>
        <begin position="111"/>
        <end position="128"/>
    </location>
</feature>
<keyword evidence="3 5" id="KW-1133">Transmembrane helix</keyword>
<dbReference type="EMBL" id="PSKQ01000017">
    <property type="protein sequence ID" value="MBE8720338.1"/>
    <property type="molecule type" value="Genomic_DNA"/>
</dbReference>
<protein>
    <recommendedName>
        <fullName evidence="5">Probable membrane transporter protein</fullName>
    </recommendedName>
</protein>
<dbReference type="PANTHER" id="PTHR43701">
    <property type="entry name" value="MEMBRANE TRANSPORTER PROTEIN MJ0441-RELATED"/>
    <property type="match status" value="1"/>
</dbReference>
<reference evidence="6 7" key="1">
    <citation type="submission" date="2018-02" db="EMBL/GenBank/DDBJ databases">
        <title>Sphingobacterium KA21.</title>
        <authorList>
            <person name="Vasarhelyi B.M."/>
            <person name="Deshmukh S."/>
            <person name="Balint B."/>
            <person name="Kukolya J."/>
        </authorList>
    </citation>
    <scope>NUCLEOTIDE SEQUENCE [LARGE SCALE GENOMIC DNA]</scope>
    <source>
        <strain evidence="6 7">Ka21</strain>
    </source>
</reference>
<keyword evidence="7" id="KW-1185">Reference proteome</keyword>
<evidence type="ECO:0000256" key="2">
    <source>
        <dbReference type="ARBA" id="ARBA00022692"/>
    </source>
</evidence>
<dbReference type="Proteomes" id="UP000618319">
    <property type="component" value="Unassembled WGS sequence"/>
</dbReference>
<comment type="similarity">
    <text evidence="5">Belongs to the 4-toluene sulfonate uptake permease (TSUP) (TC 2.A.102) family.</text>
</comment>
<evidence type="ECO:0000313" key="7">
    <source>
        <dbReference type="Proteomes" id="UP000618319"/>
    </source>
</evidence>
<feature type="transmembrane region" description="Helical" evidence="5">
    <location>
        <begin position="148"/>
        <end position="173"/>
    </location>
</feature>
<evidence type="ECO:0000256" key="4">
    <source>
        <dbReference type="ARBA" id="ARBA00023136"/>
    </source>
</evidence>
<sequence length="269" mass="28986">MMIVLGILLAIVVGITLGLVGSGGTILTVPILVYVMGVDPVLATTYSLFAIGVTSFVGGVKGLITRTVDIKKALIFGIPSLFMVYITRMFILPLLPDVIIIGPYTIHQNSALMMLFAVVMLGASIAMIRRQDERIVYINERKLSFAKVIAEGGAIGLVTGLVGAGGGFLIIPALVNFFRMPIKNAVSTSLVIIAVNSFFGLLGDTEKFERFDWQMLLSYTVAVIAGMFAGFSVSKRVDGSVLKVIFGYLILCIGTYILISEFILHDVHK</sequence>
<feature type="transmembrane region" description="Helical" evidence="5">
    <location>
        <begin position="215"/>
        <end position="233"/>
    </location>
</feature>
<comment type="caution">
    <text evidence="6">The sequence shown here is derived from an EMBL/GenBank/DDBJ whole genome shotgun (WGS) entry which is preliminary data.</text>
</comment>
<dbReference type="PANTHER" id="PTHR43701:SF2">
    <property type="entry name" value="MEMBRANE TRANSPORTER PROTEIN YJNA-RELATED"/>
    <property type="match status" value="1"/>
</dbReference>
<organism evidence="6 7">
    <name type="scientific">Sphingobacterium pedocola</name>
    <dbReference type="NCBI Taxonomy" id="2082722"/>
    <lineage>
        <taxon>Bacteria</taxon>
        <taxon>Pseudomonadati</taxon>
        <taxon>Bacteroidota</taxon>
        <taxon>Sphingobacteriia</taxon>
        <taxon>Sphingobacteriales</taxon>
        <taxon>Sphingobacteriaceae</taxon>
        <taxon>Sphingobacterium</taxon>
    </lineage>
</organism>
<proteinExistence type="inferred from homology"/>
<evidence type="ECO:0000256" key="3">
    <source>
        <dbReference type="ARBA" id="ARBA00022989"/>
    </source>
</evidence>
<comment type="subcellular location">
    <subcellularLocation>
        <location evidence="5">Cell membrane</location>
        <topology evidence="5">Multi-pass membrane protein</topology>
    </subcellularLocation>
    <subcellularLocation>
        <location evidence="1">Membrane</location>
        <topology evidence="1">Multi-pass membrane protein</topology>
    </subcellularLocation>
</comment>
<feature type="transmembrane region" description="Helical" evidence="5">
    <location>
        <begin position="185"/>
        <end position="203"/>
    </location>
</feature>
<feature type="transmembrane region" description="Helical" evidence="5">
    <location>
        <begin position="245"/>
        <end position="264"/>
    </location>
</feature>
<accession>A0ABR9T4S9</accession>
<feature type="transmembrane region" description="Helical" evidence="5">
    <location>
        <begin position="46"/>
        <end position="64"/>
    </location>
</feature>
<gene>
    <name evidence="6" type="ORF">C4F40_06325</name>
</gene>
<keyword evidence="5" id="KW-1003">Cell membrane</keyword>
<dbReference type="InterPro" id="IPR002781">
    <property type="entry name" value="TM_pro_TauE-like"/>
</dbReference>
<dbReference type="RefSeq" id="WP_196938025.1">
    <property type="nucleotide sequence ID" value="NZ_MU158689.1"/>
</dbReference>
<keyword evidence="2 5" id="KW-0812">Transmembrane</keyword>
<name>A0ABR9T4S9_9SPHI</name>
<evidence type="ECO:0000256" key="5">
    <source>
        <dbReference type="RuleBase" id="RU363041"/>
    </source>
</evidence>
<feature type="transmembrane region" description="Helical" evidence="5">
    <location>
        <begin position="73"/>
        <end position="91"/>
    </location>
</feature>
<keyword evidence="4 5" id="KW-0472">Membrane</keyword>
<dbReference type="InterPro" id="IPR051598">
    <property type="entry name" value="TSUP/Inactive_protease-like"/>
</dbReference>